<dbReference type="RefSeq" id="WP_110572238.1">
    <property type="nucleotide sequence ID" value="NZ_PIPV01000001.1"/>
</dbReference>
<evidence type="ECO:0000256" key="6">
    <source>
        <dbReference type="ARBA" id="ARBA00023136"/>
    </source>
</evidence>
<dbReference type="Gene3D" id="3.10.50.40">
    <property type="match status" value="1"/>
</dbReference>
<dbReference type="Gene3D" id="1.10.4030.10">
    <property type="entry name" value="Porin chaperone SurA, peptide-binding domain"/>
    <property type="match status" value="1"/>
</dbReference>
<gene>
    <name evidence="14" type="ORF">CWE25_00880</name>
</gene>
<dbReference type="InterPro" id="IPR052029">
    <property type="entry name" value="PpiD_chaperone"/>
</dbReference>
<evidence type="ECO:0000256" key="8">
    <source>
        <dbReference type="ARBA" id="ARBA00038408"/>
    </source>
</evidence>
<feature type="transmembrane region" description="Helical" evidence="12">
    <location>
        <begin position="12"/>
        <end position="34"/>
    </location>
</feature>
<evidence type="ECO:0000256" key="11">
    <source>
        <dbReference type="PROSITE-ProRule" id="PRU00278"/>
    </source>
</evidence>
<keyword evidence="5 12" id="KW-1133">Transmembrane helix</keyword>
<evidence type="ECO:0000256" key="1">
    <source>
        <dbReference type="ARBA" id="ARBA00004382"/>
    </source>
</evidence>
<dbReference type="PANTHER" id="PTHR47529:SF1">
    <property type="entry name" value="PERIPLASMIC CHAPERONE PPID"/>
    <property type="match status" value="1"/>
</dbReference>
<evidence type="ECO:0000256" key="3">
    <source>
        <dbReference type="ARBA" id="ARBA00022519"/>
    </source>
</evidence>
<dbReference type="GO" id="GO:0005886">
    <property type="term" value="C:plasma membrane"/>
    <property type="evidence" value="ECO:0007669"/>
    <property type="project" value="UniProtKB-SubCell"/>
</dbReference>
<evidence type="ECO:0000313" key="14">
    <source>
        <dbReference type="EMBL" id="RUO58182.1"/>
    </source>
</evidence>
<dbReference type="EMBL" id="PIPV01000001">
    <property type="protein sequence ID" value="RUO58182.1"/>
    <property type="molecule type" value="Genomic_DNA"/>
</dbReference>
<keyword evidence="15" id="KW-1185">Reference proteome</keyword>
<name>A0A432YBC6_9GAMM</name>
<keyword evidence="2" id="KW-1003">Cell membrane</keyword>
<dbReference type="GO" id="GO:0003755">
    <property type="term" value="F:peptidyl-prolyl cis-trans isomerase activity"/>
    <property type="evidence" value="ECO:0007669"/>
    <property type="project" value="UniProtKB-KW"/>
</dbReference>
<comment type="similarity">
    <text evidence="8">Belongs to the PpiD chaperone family.</text>
</comment>
<evidence type="ECO:0000256" key="4">
    <source>
        <dbReference type="ARBA" id="ARBA00022692"/>
    </source>
</evidence>
<dbReference type="InterPro" id="IPR046357">
    <property type="entry name" value="PPIase_dom_sf"/>
</dbReference>
<dbReference type="PANTHER" id="PTHR47529">
    <property type="entry name" value="PEPTIDYL-PROLYL CIS-TRANS ISOMERASE D"/>
    <property type="match status" value="1"/>
</dbReference>
<dbReference type="InterPro" id="IPR000297">
    <property type="entry name" value="PPIase_PpiC"/>
</dbReference>
<keyword evidence="4 12" id="KW-0812">Transmembrane</keyword>
<keyword evidence="11 14" id="KW-0413">Isomerase</keyword>
<evidence type="ECO:0000256" key="2">
    <source>
        <dbReference type="ARBA" id="ARBA00022475"/>
    </source>
</evidence>
<proteinExistence type="inferred from homology"/>
<evidence type="ECO:0000256" key="10">
    <source>
        <dbReference type="ARBA" id="ARBA00042775"/>
    </source>
</evidence>
<dbReference type="SUPFAM" id="SSF109998">
    <property type="entry name" value="Triger factor/SurA peptide-binding domain-like"/>
    <property type="match status" value="1"/>
</dbReference>
<evidence type="ECO:0000259" key="13">
    <source>
        <dbReference type="PROSITE" id="PS50198"/>
    </source>
</evidence>
<evidence type="ECO:0000256" key="5">
    <source>
        <dbReference type="ARBA" id="ARBA00022989"/>
    </source>
</evidence>
<evidence type="ECO:0000313" key="15">
    <source>
        <dbReference type="Proteomes" id="UP000287330"/>
    </source>
</evidence>
<evidence type="ECO:0000256" key="12">
    <source>
        <dbReference type="SAM" id="Phobius"/>
    </source>
</evidence>
<keyword evidence="11" id="KW-0697">Rotamase</keyword>
<dbReference type="OrthoDB" id="9812372at2"/>
<evidence type="ECO:0000256" key="9">
    <source>
        <dbReference type="ARBA" id="ARBA00040743"/>
    </source>
</evidence>
<dbReference type="SUPFAM" id="SSF54534">
    <property type="entry name" value="FKBP-like"/>
    <property type="match status" value="1"/>
</dbReference>
<keyword evidence="3" id="KW-0997">Cell inner membrane</keyword>
<sequence length="624" mass="69357">MLERIREGSQSFTAKAVLVLIILTFALAGVGSYVTGGATTTVAEVNDAEINQQALDRAYENERSRLQEQFGDMFEAVSSQPGYMQSVRANVLEQLIQQELLVQYARDNGMRVSAERVKQEIRDIPAFRSAGQFDNDIYLMALRNAGYTPEQFAAVLRDDLIRSQIAQAIGATEFALSAEALALQRLQQQTRSGAYIIAENQNFVDQVELTDDDIQAYYDNNQQQFQTPEQLKVAFVQLSKAELYNQVNISDEEVREYYDASSDQYRTDEERRVAHILIENGTEDAQAKAEQALAELNEGADFAAVAAEYSDDTFSAEQGGDLDWITKGSMDENFDNAAFALENVGDVSGIVETSFGFHIIKLLDLRAGEVTPFEEVAGDIRQRLKSQQVDDKYFELQQKLAEVSFEQPDTLEPAADAIGTSVRTSDLFTRQNAPTALSDEATLNRIFNPDLIDEKLNSDVIETADDRSLVVRVLEHKPQAVKPLDDVRSQIVEQLRVEKAQALALEQAETWKQQWAEQGEPEADYLTLDAVSMDSQSHPRAILRALFSEAPAADGSAALTTIEMPNGDAAVVALTQVNEASIEGVEANQQLVEQLQNRQSQLMLQAFVETLVEQASITRMQSEE</sequence>
<dbReference type="Proteomes" id="UP000287330">
    <property type="component" value="Unassembled WGS sequence"/>
</dbReference>
<comment type="subcellular location">
    <subcellularLocation>
        <location evidence="1">Cell inner membrane</location>
        <topology evidence="1">Single-pass type II membrane protein</topology>
        <orientation evidence="1">Periplasmic side</orientation>
    </subcellularLocation>
</comment>
<dbReference type="Pfam" id="PF13624">
    <property type="entry name" value="SurA_N_3"/>
    <property type="match status" value="1"/>
</dbReference>
<accession>A0A432YBC6</accession>
<dbReference type="PROSITE" id="PS50198">
    <property type="entry name" value="PPIC_PPIASE_2"/>
    <property type="match status" value="1"/>
</dbReference>
<keyword evidence="7" id="KW-0143">Chaperone</keyword>
<organism evidence="14 15">
    <name type="scientific">Idiomarina fontislapidosi</name>
    <dbReference type="NCBI Taxonomy" id="263723"/>
    <lineage>
        <taxon>Bacteria</taxon>
        <taxon>Pseudomonadati</taxon>
        <taxon>Pseudomonadota</taxon>
        <taxon>Gammaproteobacteria</taxon>
        <taxon>Alteromonadales</taxon>
        <taxon>Idiomarinaceae</taxon>
        <taxon>Idiomarina</taxon>
    </lineage>
</organism>
<reference evidence="15" key="1">
    <citation type="journal article" date="2018" name="Front. Microbiol.">
        <title>Genome-Based Analysis Reveals the Taxonomy and Diversity of the Family Idiomarinaceae.</title>
        <authorList>
            <person name="Liu Y."/>
            <person name="Lai Q."/>
            <person name="Shao Z."/>
        </authorList>
    </citation>
    <scope>NUCLEOTIDE SEQUENCE [LARGE SCALE GENOMIC DNA]</scope>
    <source>
        <strain evidence="15">F23</strain>
    </source>
</reference>
<dbReference type="AlphaFoldDB" id="A0A432YBC6"/>
<feature type="domain" description="PpiC" evidence="13">
    <location>
        <begin position="268"/>
        <end position="364"/>
    </location>
</feature>
<dbReference type="InterPro" id="IPR027304">
    <property type="entry name" value="Trigger_fact/SurA_dom_sf"/>
</dbReference>
<comment type="caution">
    <text evidence="14">The sequence shown here is derived from an EMBL/GenBank/DDBJ whole genome shotgun (WGS) entry which is preliminary data.</text>
</comment>
<keyword evidence="6 12" id="KW-0472">Membrane</keyword>
<protein>
    <recommendedName>
        <fullName evidence="9">Periplasmic chaperone PpiD</fullName>
    </recommendedName>
    <alternativeName>
        <fullName evidence="10">Periplasmic folding chaperone</fullName>
    </alternativeName>
</protein>
<dbReference type="Pfam" id="PF13616">
    <property type="entry name" value="Rotamase_3"/>
    <property type="match status" value="1"/>
</dbReference>
<evidence type="ECO:0000256" key="7">
    <source>
        <dbReference type="ARBA" id="ARBA00023186"/>
    </source>
</evidence>